<dbReference type="HOGENOM" id="CLU_2597930_0_0_2"/>
<dbReference type="AlphaFoldDB" id="A0A097QSI6"/>
<name>A0A097QSI6_9EURY</name>
<keyword evidence="1" id="KW-0812">Transmembrane</keyword>
<dbReference type="GeneID" id="25152472"/>
<protein>
    <submittedName>
        <fullName evidence="2">Uncharacterized protein</fullName>
    </submittedName>
</protein>
<sequence length="79" mass="8906">MSEMVKKDVLYEVYSVISFIKAISLTMLLLLTVLVAITSTTGVIDYIISVLYFLAIVITFELVVAGKYIRKQLRGDKNE</sequence>
<organism evidence="2 3">
    <name type="scientific">Thermococcus eurythermalis</name>
    <dbReference type="NCBI Taxonomy" id="1505907"/>
    <lineage>
        <taxon>Archaea</taxon>
        <taxon>Methanobacteriati</taxon>
        <taxon>Methanobacteriota</taxon>
        <taxon>Thermococci</taxon>
        <taxon>Thermococcales</taxon>
        <taxon>Thermococcaceae</taxon>
        <taxon>Thermococcus</taxon>
    </lineage>
</organism>
<gene>
    <name evidence="2" type="ORF">TEU_03360</name>
</gene>
<reference evidence="2 3" key="1">
    <citation type="journal article" date="2015" name="Int. J. Syst. Evol. Microbiol.">
        <title>Thermococcus eurythermalis sp. nov., a conditional piezophilic hyperthermophilic archaeon with a wide temperature range isolated from an oil-immersed chimney in the Guaymas Basin.</title>
        <authorList>
            <person name="Zhao W."/>
            <person name="Zeng X."/>
            <person name="Xiao X."/>
        </authorList>
    </citation>
    <scope>NUCLEOTIDE SEQUENCE [LARGE SCALE GENOMIC DNA]</scope>
    <source>
        <strain evidence="2 3">A501</strain>
    </source>
</reference>
<proteinExistence type="predicted"/>
<dbReference type="Proteomes" id="UP000029980">
    <property type="component" value="Chromosome"/>
</dbReference>
<dbReference type="RefSeq" id="WP_050002439.1">
    <property type="nucleotide sequence ID" value="NZ_CP008887.1"/>
</dbReference>
<evidence type="ECO:0000313" key="3">
    <source>
        <dbReference type="Proteomes" id="UP000029980"/>
    </source>
</evidence>
<keyword evidence="1" id="KW-1133">Transmembrane helix</keyword>
<dbReference type="KEGG" id="teu:TEU_03360"/>
<feature type="transmembrane region" description="Helical" evidence="1">
    <location>
        <begin position="43"/>
        <end position="64"/>
    </location>
</feature>
<feature type="transmembrane region" description="Helical" evidence="1">
    <location>
        <begin position="12"/>
        <end position="37"/>
    </location>
</feature>
<dbReference type="EMBL" id="CP008887">
    <property type="protein sequence ID" value="AIU69460.1"/>
    <property type="molecule type" value="Genomic_DNA"/>
</dbReference>
<dbReference type="STRING" id="1505907.TEU_03360"/>
<accession>A0A097QSI6</accession>
<evidence type="ECO:0000256" key="1">
    <source>
        <dbReference type="SAM" id="Phobius"/>
    </source>
</evidence>
<keyword evidence="3" id="KW-1185">Reference proteome</keyword>
<evidence type="ECO:0000313" key="2">
    <source>
        <dbReference type="EMBL" id="AIU69460.1"/>
    </source>
</evidence>
<keyword evidence="1" id="KW-0472">Membrane</keyword>